<organism evidence="5 6">
    <name type="scientific">Malaciobacter mytili LMG 24559</name>
    <dbReference type="NCBI Taxonomy" id="1032238"/>
    <lineage>
        <taxon>Bacteria</taxon>
        <taxon>Pseudomonadati</taxon>
        <taxon>Campylobacterota</taxon>
        <taxon>Epsilonproteobacteria</taxon>
        <taxon>Campylobacterales</taxon>
        <taxon>Arcobacteraceae</taxon>
        <taxon>Malaciobacter</taxon>
    </lineage>
</organism>
<dbReference type="InterPro" id="IPR029787">
    <property type="entry name" value="Nucleotide_cyclase"/>
</dbReference>
<feature type="domain" description="PAS" evidence="2">
    <location>
        <begin position="513"/>
        <end position="561"/>
    </location>
</feature>
<evidence type="ECO:0000313" key="5">
    <source>
        <dbReference type="EMBL" id="RXK16538.1"/>
    </source>
</evidence>
<keyword evidence="1" id="KW-0812">Transmembrane</keyword>
<dbReference type="Gene3D" id="3.30.70.270">
    <property type="match status" value="1"/>
</dbReference>
<feature type="transmembrane region" description="Helical" evidence="1">
    <location>
        <begin position="12"/>
        <end position="35"/>
    </location>
</feature>
<dbReference type="SUPFAM" id="SSF55785">
    <property type="entry name" value="PYP-like sensor domain (PAS domain)"/>
    <property type="match status" value="1"/>
</dbReference>
<dbReference type="PANTHER" id="PTHR46663">
    <property type="entry name" value="DIGUANYLATE CYCLASE DGCT-RELATED"/>
    <property type="match status" value="1"/>
</dbReference>
<evidence type="ECO:0000256" key="1">
    <source>
        <dbReference type="SAM" id="Phobius"/>
    </source>
</evidence>
<dbReference type="InterPro" id="IPR052163">
    <property type="entry name" value="DGC-Regulatory_Protein"/>
</dbReference>
<dbReference type="CDD" id="cd01949">
    <property type="entry name" value="GGDEF"/>
    <property type="match status" value="1"/>
</dbReference>
<dbReference type="SMART" id="SM00091">
    <property type="entry name" value="PAS"/>
    <property type="match status" value="1"/>
</dbReference>
<dbReference type="InterPro" id="IPR035965">
    <property type="entry name" value="PAS-like_dom_sf"/>
</dbReference>
<dbReference type="SMART" id="SM00267">
    <property type="entry name" value="GGDEF"/>
    <property type="match status" value="1"/>
</dbReference>
<reference evidence="5 6" key="1">
    <citation type="submission" date="2017-09" db="EMBL/GenBank/DDBJ databases">
        <title>Genomics of the genus Arcobacter.</title>
        <authorList>
            <person name="Perez-Cataluna A."/>
            <person name="Figueras M.J."/>
            <person name="Salas-Masso N."/>
        </authorList>
    </citation>
    <scope>NUCLEOTIDE SEQUENCE [LARGE SCALE GENOMIC DNA]</scope>
    <source>
        <strain evidence="5 6">CECT 7386</strain>
    </source>
</reference>
<dbReference type="Pfam" id="PF13426">
    <property type="entry name" value="PAS_9"/>
    <property type="match status" value="1"/>
</dbReference>
<dbReference type="NCBIfam" id="TIGR00254">
    <property type="entry name" value="GGDEF"/>
    <property type="match status" value="1"/>
</dbReference>
<dbReference type="NCBIfam" id="TIGR00229">
    <property type="entry name" value="sensory_box"/>
    <property type="match status" value="1"/>
</dbReference>
<comment type="caution">
    <text evidence="5">The sequence shown here is derived from an EMBL/GenBank/DDBJ whole genome shotgun (WGS) entry which is preliminary data.</text>
</comment>
<dbReference type="AlphaFoldDB" id="A0AAX2AI52"/>
<dbReference type="Proteomes" id="UP000290092">
    <property type="component" value="Unassembled WGS sequence"/>
</dbReference>
<dbReference type="PANTHER" id="PTHR46663:SF3">
    <property type="entry name" value="SLL0267 PROTEIN"/>
    <property type="match status" value="1"/>
</dbReference>
<dbReference type="InterPro" id="IPR000700">
    <property type="entry name" value="PAS-assoc_C"/>
</dbReference>
<dbReference type="EMBL" id="NXID01000006">
    <property type="protein sequence ID" value="RXK16538.1"/>
    <property type="molecule type" value="Genomic_DNA"/>
</dbReference>
<evidence type="ECO:0000313" key="6">
    <source>
        <dbReference type="Proteomes" id="UP000290092"/>
    </source>
</evidence>
<dbReference type="PROSITE" id="PS50887">
    <property type="entry name" value="GGDEF"/>
    <property type="match status" value="1"/>
</dbReference>
<proteinExistence type="predicted"/>
<dbReference type="InterPro" id="IPR000014">
    <property type="entry name" value="PAS"/>
</dbReference>
<dbReference type="InterPro" id="IPR001610">
    <property type="entry name" value="PAC"/>
</dbReference>
<evidence type="ECO:0000259" key="3">
    <source>
        <dbReference type="PROSITE" id="PS50113"/>
    </source>
</evidence>
<dbReference type="PROSITE" id="PS50113">
    <property type="entry name" value="PAC"/>
    <property type="match status" value="1"/>
</dbReference>
<name>A0AAX2AI52_9BACT</name>
<feature type="transmembrane region" description="Helical" evidence="1">
    <location>
        <begin position="308"/>
        <end position="332"/>
    </location>
</feature>
<dbReference type="InterPro" id="IPR013587">
    <property type="entry name" value="Nitrate/nitrite_sensing"/>
</dbReference>
<keyword evidence="1" id="KW-0472">Membrane</keyword>
<dbReference type="CDD" id="cd00130">
    <property type="entry name" value="PAS"/>
    <property type="match status" value="1"/>
</dbReference>
<gene>
    <name evidence="5" type="ORF">CP985_03025</name>
</gene>
<keyword evidence="1" id="KW-1133">Transmembrane helix</keyword>
<dbReference type="Pfam" id="PF00990">
    <property type="entry name" value="GGDEF"/>
    <property type="match status" value="1"/>
</dbReference>
<dbReference type="GO" id="GO:0003824">
    <property type="term" value="F:catalytic activity"/>
    <property type="evidence" value="ECO:0007669"/>
    <property type="project" value="UniProtKB-ARBA"/>
</dbReference>
<evidence type="ECO:0000259" key="4">
    <source>
        <dbReference type="PROSITE" id="PS50887"/>
    </source>
</evidence>
<dbReference type="InterPro" id="IPR000160">
    <property type="entry name" value="GGDEF_dom"/>
</dbReference>
<dbReference type="SUPFAM" id="SSF55781">
    <property type="entry name" value="GAF domain-like"/>
    <property type="match status" value="1"/>
</dbReference>
<keyword evidence="6" id="KW-1185">Reference proteome</keyword>
<dbReference type="Gene3D" id="3.30.450.20">
    <property type="entry name" value="PAS domain"/>
    <property type="match status" value="1"/>
</dbReference>
<dbReference type="Pfam" id="PF08376">
    <property type="entry name" value="NIT"/>
    <property type="match status" value="1"/>
</dbReference>
<sequence>MRDYFLFKNSLFVKILLIFTLPALGILYFSTLLVYDKINTLSDITNIQKDIRYILYTERLINSLQKERGLAVIYLTSKKDKEKYILQKKKTDSYYKEFLEEIENINKNIKQLTFSVPKIQKIFSNFSFLRQQIDTQQLDAYSVILEYSYINESLLDTIYAIKPINSATKFNTKFSYIVNILLAKESAGVERALTSINIVLKSIPEDNYKKLLHTYSTQKINLKEFLLKADIEEIEFYNKLQNTLYTKKVYEIRNNLKELILNNKLDIQTWWEISTLRIEDLGKLHKFVSSDILKLSQKIQKEATTSQILSLSFLFICFATLISLLFVLKAIVFNQQKNFNKLEKQQNIYKILSRVNKLILKVKNRKKLFIKVLNSIDNIEPDIKLSMIYKVKKTQKRLLIAKGENSLKLEFVEDENTKNCVVKRAIVSGKNIILNSKIEKVCTLTPKFINENHLESVAVFPIKKFDKIVALLVLFSNNKNFFDNEVQILFNKMIIDIEYALEKIDYEKNKAKQEEELRIASYAFESNEPMIITNHEAKIINANQAFCKVMGYEKNEIKGNNPKIFKSEEHSDEFYHNMWNSILTKGTWSGEVYNKKKNGENIILKATITAIKDKQGNIKHYLSQYNDISEQKLKQQYLEYQATHDSLTALPNRLLLFDRIKHSINKITRHKTYGGIIFIDLDNFKTINDTMGHETGDILLKEVSKKLQETVRKEDTIARIGGDEFIVLADFIGTDKASARNNMQILASKIKGALNNIHTINGYANISTPSIGITLFNNDSFNENELIKQADTAMYLAKRAGKNTIKFFE</sequence>
<dbReference type="PROSITE" id="PS50112">
    <property type="entry name" value="PAS"/>
    <property type="match status" value="1"/>
</dbReference>
<dbReference type="SUPFAM" id="SSF55073">
    <property type="entry name" value="Nucleotide cyclase"/>
    <property type="match status" value="1"/>
</dbReference>
<feature type="domain" description="GGDEF" evidence="4">
    <location>
        <begin position="672"/>
        <end position="809"/>
    </location>
</feature>
<dbReference type="SMART" id="SM00086">
    <property type="entry name" value="PAC"/>
    <property type="match status" value="1"/>
</dbReference>
<accession>A0AAX2AI52</accession>
<protein>
    <submittedName>
        <fullName evidence="5">Diguanylate cyclase</fullName>
    </submittedName>
</protein>
<feature type="domain" description="PAC" evidence="3">
    <location>
        <begin position="588"/>
        <end position="640"/>
    </location>
</feature>
<evidence type="ECO:0000259" key="2">
    <source>
        <dbReference type="PROSITE" id="PS50112"/>
    </source>
</evidence>
<dbReference type="FunFam" id="3.30.70.270:FF:000001">
    <property type="entry name" value="Diguanylate cyclase domain protein"/>
    <property type="match status" value="1"/>
</dbReference>
<dbReference type="InterPro" id="IPR043128">
    <property type="entry name" value="Rev_trsase/Diguanyl_cyclase"/>
</dbReference>